<dbReference type="STRING" id="1125876.SAMN05443292_0105"/>
<feature type="binding site" description="in other chain" evidence="8">
    <location>
        <position position="223"/>
    </location>
    <ligand>
        <name>IMP</name>
        <dbReference type="ChEBI" id="CHEBI:58053"/>
        <note>ligand shared between dimeric partners</note>
    </ligand>
</feature>
<keyword evidence="3 8" id="KW-0479">Metal-binding</keyword>
<sequence length="428" mass="48020">MATYVVVGLQYGDEGKGKITDVLSAKSDYVVRFQGGDNAGHTVYVGEEKFVLHLLPSGVLQCKGKCVIANGVVVNPKAFLSEIKQIEDKNMRTDHVFISRRAHVIMPYHILLDTYREEEEGGTFIGTTKKGIGPCYEDKIARVGIRMIDLLNPEVLAEKIKKNLKIKNSLFEKYFEKPTLDFNTVYKEFLELGEKLKDRIVDTEFELNEAIHDGKNILFEGAQAAMLDIDFGTYPFVTSSSPTTGGVCTGAGVPPTSLQNLIGVAKAYTTRVGEGPFPTELDNELGEKIRQIGFEFGATTGRPRRTGWLDLVSLKHACMINGINNLVITKLDVLSGIYPLKIATKYKTEDGKIIDYFTSSTTKLYNYEPIFEELEGWEEDLTKVTSYEELPKNAQKYIEFIEKYLGINVYLVSVGPERNQNIIRKELF</sequence>
<dbReference type="UniPathway" id="UPA00075">
    <property type="reaction ID" value="UER00335"/>
</dbReference>
<keyword evidence="2 8" id="KW-0436">Ligase</keyword>
<dbReference type="Pfam" id="PF00709">
    <property type="entry name" value="Adenylsucc_synt"/>
    <property type="match status" value="1"/>
</dbReference>
<feature type="binding site" evidence="8">
    <location>
        <begin position="40"/>
        <end position="42"/>
    </location>
    <ligand>
        <name>GTP</name>
        <dbReference type="ChEBI" id="CHEBI:37565"/>
    </ligand>
</feature>
<dbReference type="PANTHER" id="PTHR11846">
    <property type="entry name" value="ADENYLOSUCCINATE SYNTHETASE"/>
    <property type="match status" value="1"/>
</dbReference>
<dbReference type="GO" id="GO:0005737">
    <property type="term" value="C:cytoplasm"/>
    <property type="evidence" value="ECO:0007669"/>
    <property type="project" value="UniProtKB-SubCell"/>
</dbReference>
<feature type="binding site" description="in other chain" evidence="8">
    <location>
        <position position="238"/>
    </location>
    <ligand>
        <name>IMP</name>
        <dbReference type="ChEBI" id="CHEBI:58053"/>
        <note>ligand shared between dimeric partners</note>
    </ligand>
</feature>
<comment type="pathway">
    <text evidence="8">Purine metabolism; AMP biosynthesis via de novo pathway; AMP from IMP: step 1/2.</text>
</comment>
<comment type="cofactor">
    <cofactor evidence="8">
        <name>Mg(2+)</name>
        <dbReference type="ChEBI" id="CHEBI:18420"/>
    </cofactor>
    <text evidence="8">Binds 1 Mg(2+) ion per subunit.</text>
</comment>
<evidence type="ECO:0000256" key="4">
    <source>
        <dbReference type="ARBA" id="ARBA00022741"/>
    </source>
</evidence>
<feature type="active site" description="Proton donor" evidence="8">
    <location>
        <position position="41"/>
    </location>
</feature>
<dbReference type="InterPro" id="IPR027417">
    <property type="entry name" value="P-loop_NTPase"/>
</dbReference>
<dbReference type="NCBIfam" id="TIGR00184">
    <property type="entry name" value="purA"/>
    <property type="match status" value="1"/>
</dbReference>
<comment type="subcellular location">
    <subcellularLocation>
        <location evidence="8">Cytoplasm</location>
    </subcellularLocation>
</comment>
<proteinExistence type="inferred from homology"/>
<dbReference type="PROSITE" id="PS00513">
    <property type="entry name" value="ADENYLOSUCCIN_SYN_2"/>
    <property type="match status" value="1"/>
</dbReference>
<dbReference type="SUPFAM" id="SSF52540">
    <property type="entry name" value="P-loop containing nucleoside triphosphate hydrolases"/>
    <property type="match status" value="1"/>
</dbReference>
<evidence type="ECO:0000256" key="6">
    <source>
        <dbReference type="ARBA" id="ARBA00022842"/>
    </source>
</evidence>
<evidence type="ECO:0000256" key="1">
    <source>
        <dbReference type="ARBA" id="ARBA00011738"/>
    </source>
</evidence>
<evidence type="ECO:0000256" key="5">
    <source>
        <dbReference type="ARBA" id="ARBA00022755"/>
    </source>
</evidence>
<gene>
    <name evidence="8" type="primary">purA</name>
    <name evidence="10" type="ORF">SAMN05443292_0105</name>
</gene>
<feature type="binding site" description="in other chain" evidence="8">
    <location>
        <begin position="13"/>
        <end position="16"/>
    </location>
    <ligand>
        <name>IMP</name>
        <dbReference type="ChEBI" id="CHEBI:58053"/>
        <note>ligand shared between dimeric partners</note>
    </ligand>
</feature>
<comment type="similarity">
    <text evidence="8">Belongs to the adenylosuccinate synthetase family.</text>
</comment>
<dbReference type="Gene3D" id="3.40.440.10">
    <property type="entry name" value="Adenylosuccinate Synthetase, subunit A, domain 1"/>
    <property type="match status" value="1"/>
</dbReference>
<feature type="binding site" description="in other chain" evidence="8">
    <location>
        <begin position="38"/>
        <end position="41"/>
    </location>
    <ligand>
        <name>IMP</name>
        <dbReference type="ChEBI" id="CHEBI:58053"/>
        <note>ligand shared between dimeric partners</note>
    </ligand>
</feature>
<feature type="binding site" description="in other chain" evidence="8">
    <location>
        <position position="128"/>
    </location>
    <ligand>
        <name>IMP</name>
        <dbReference type="ChEBI" id="CHEBI:58053"/>
        <note>ligand shared between dimeric partners</note>
    </ligand>
</feature>
<dbReference type="NCBIfam" id="NF002223">
    <property type="entry name" value="PRK01117.1"/>
    <property type="match status" value="1"/>
</dbReference>
<comment type="catalytic activity">
    <reaction evidence="8">
        <text>IMP + L-aspartate + GTP = N(6)-(1,2-dicarboxyethyl)-AMP + GDP + phosphate + 2 H(+)</text>
        <dbReference type="Rhea" id="RHEA:15753"/>
        <dbReference type="ChEBI" id="CHEBI:15378"/>
        <dbReference type="ChEBI" id="CHEBI:29991"/>
        <dbReference type="ChEBI" id="CHEBI:37565"/>
        <dbReference type="ChEBI" id="CHEBI:43474"/>
        <dbReference type="ChEBI" id="CHEBI:57567"/>
        <dbReference type="ChEBI" id="CHEBI:58053"/>
        <dbReference type="ChEBI" id="CHEBI:58189"/>
        <dbReference type="EC" id="6.3.4.4"/>
    </reaction>
</comment>
<feature type="binding site" evidence="8">
    <location>
        <begin position="330"/>
        <end position="332"/>
    </location>
    <ligand>
        <name>GTP</name>
        <dbReference type="ChEBI" id="CHEBI:37565"/>
    </ligand>
</feature>
<dbReference type="InterPro" id="IPR042110">
    <property type="entry name" value="Adenylosuccinate_synth_dom2"/>
</dbReference>
<feature type="binding site" evidence="8">
    <location>
        <position position="304"/>
    </location>
    <ligand>
        <name>GTP</name>
        <dbReference type="ChEBI" id="CHEBI:37565"/>
    </ligand>
</feature>
<evidence type="ECO:0000256" key="9">
    <source>
        <dbReference type="PROSITE-ProRule" id="PRU10134"/>
    </source>
</evidence>
<feature type="binding site" evidence="8">
    <location>
        <position position="142"/>
    </location>
    <ligand>
        <name>IMP</name>
        <dbReference type="ChEBI" id="CHEBI:58053"/>
        <note>ligand shared between dimeric partners</note>
    </ligand>
</feature>
<organism evidence="10 11">
    <name type="scientific">Halpernia frigidisoli</name>
    <dbReference type="NCBI Taxonomy" id="1125876"/>
    <lineage>
        <taxon>Bacteria</taxon>
        <taxon>Pseudomonadati</taxon>
        <taxon>Bacteroidota</taxon>
        <taxon>Flavobacteriia</taxon>
        <taxon>Flavobacteriales</taxon>
        <taxon>Weeksellaceae</taxon>
        <taxon>Chryseobacterium group</taxon>
        <taxon>Halpernia</taxon>
    </lineage>
</organism>
<evidence type="ECO:0000256" key="3">
    <source>
        <dbReference type="ARBA" id="ARBA00022723"/>
    </source>
</evidence>
<dbReference type="InterPro" id="IPR042109">
    <property type="entry name" value="Adenylosuccinate_synth_dom1"/>
</dbReference>
<dbReference type="GO" id="GO:0046040">
    <property type="term" value="P:IMP metabolic process"/>
    <property type="evidence" value="ECO:0007669"/>
    <property type="project" value="TreeGrafter"/>
</dbReference>
<keyword evidence="11" id="KW-1185">Reference proteome</keyword>
<dbReference type="OrthoDB" id="9807553at2"/>
<keyword evidence="6 8" id="KW-0460">Magnesium</keyword>
<dbReference type="HAMAP" id="MF_00011">
    <property type="entry name" value="Adenylosucc_synth"/>
    <property type="match status" value="1"/>
</dbReference>
<dbReference type="GO" id="GO:0044208">
    <property type="term" value="P:'de novo' AMP biosynthetic process"/>
    <property type="evidence" value="ECO:0007669"/>
    <property type="project" value="UniProtKB-UniRule"/>
</dbReference>
<name>A0A1I3CW54_9FLAO</name>
<dbReference type="FunFam" id="1.10.300.10:FF:000001">
    <property type="entry name" value="Adenylosuccinate synthetase"/>
    <property type="match status" value="1"/>
</dbReference>
<dbReference type="InterPro" id="IPR033128">
    <property type="entry name" value="Adenylosuccin_syn_Lys_AS"/>
</dbReference>
<keyword evidence="5 8" id="KW-0658">Purine biosynthesis</keyword>
<comment type="subunit">
    <text evidence="1 8">Homodimer.</text>
</comment>
<feature type="binding site" evidence="8">
    <location>
        <position position="13"/>
    </location>
    <ligand>
        <name>Mg(2+)</name>
        <dbReference type="ChEBI" id="CHEBI:18420"/>
    </ligand>
</feature>
<dbReference type="EMBL" id="FOQT01000001">
    <property type="protein sequence ID" value="SFH78509.1"/>
    <property type="molecule type" value="Genomic_DNA"/>
</dbReference>
<feature type="binding site" evidence="8">
    <location>
        <begin position="413"/>
        <end position="415"/>
    </location>
    <ligand>
        <name>GTP</name>
        <dbReference type="ChEBI" id="CHEBI:37565"/>
    </ligand>
</feature>
<keyword evidence="7 8" id="KW-0342">GTP-binding</keyword>
<feature type="active site" evidence="9">
    <location>
        <position position="139"/>
    </location>
</feature>
<dbReference type="Gene3D" id="3.90.170.10">
    <property type="entry name" value="Adenylosuccinate Synthetase, subunit A, domain 3"/>
    <property type="match status" value="1"/>
</dbReference>
<evidence type="ECO:0000256" key="8">
    <source>
        <dbReference type="HAMAP-Rule" id="MF_00011"/>
    </source>
</evidence>
<dbReference type="GO" id="GO:0004019">
    <property type="term" value="F:adenylosuccinate synthase activity"/>
    <property type="evidence" value="ECO:0007669"/>
    <property type="project" value="UniProtKB-UniRule"/>
</dbReference>
<dbReference type="InterPro" id="IPR001114">
    <property type="entry name" value="Adenylosuccinate_synthetase"/>
</dbReference>
<reference evidence="10 11" key="1">
    <citation type="submission" date="2016-10" db="EMBL/GenBank/DDBJ databases">
        <authorList>
            <person name="de Groot N.N."/>
        </authorList>
    </citation>
    <scope>NUCLEOTIDE SEQUENCE [LARGE SCALE GENOMIC DNA]</scope>
    <source>
        <strain evidence="10 11">DSM 26000</strain>
    </source>
</reference>
<dbReference type="PANTHER" id="PTHR11846:SF0">
    <property type="entry name" value="ADENYLOSUCCINATE SYNTHETASE"/>
    <property type="match status" value="1"/>
</dbReference>
<dbReference type="AlphaFoldDB" id="A0A1I3CW54"/>
<dbReference type="GO" id="GO:0005525">
    <property type="term" value="F:GTP binding"/>
    <property type="evidence" value="ECO:0007669"/>
    <property type="project" value="UniProtKB-UniRule"/>
</dbReference>
<feature type="binding site" evidence="8">
    <location>
        <begin position="298"/>
        <end position="304"/>
    </location>
    <ligand>
        <name>substrate</name>
    </ligand>
</feature>
<feature type="active site" description="Proton acceptor" evidence="8">
    <location>
        <position position="13"/>
    </location>
</feature>
<dbReference type="Gene3D" id="1.10.300.10">
    <property type="entry name" value="Adenylosuccinate Synthetase, subunit A, domain 2"/>
    <property type="match status" value="1"/>
</dbReference>
<comment type="function">
    <text evidence="8">Plays an important role in the de novo pathway of purine nucleotide biosynthesis. Catalyzes the first committed step in the biosynthesis of AMP from IMP.</text>
</comment>
<feature type="binding site" evidence="8">
    <location>
        <position position="40"/>
    </location>
    <ligand>
        <name>Mg(2+)</name>
        <dbReference type="ChEBI" id="CHEBI:18420"/>
    </ligand>
</feature>
<dbReference type="InterPro" id="IPR042111">
    <property type="entry name" value="Adenylosuccinate_synth_dom3"/>
</dbReference>
<evidence type="ECO:0000313" key="10">
    <source>
        <dbReference type="EMBL" id="SFH78509.1"/>
    </source>
</evidence>
<keyword evidence="8" id="KW-0963">Cytoplasm</keyword>
<feature type="binding site" description="in other chain" evidence="8">
    <location>
        <position position="302"/>
    </location>
    <ligand>
        <name>IMP</name>
        <dbReference type="ChEBI" id="CHEBI:58053"/>
        <note>ligand shared between dimeric partners</note>
    </ligand>
</feature>
<accession>A0A1I3CW54</accession>
<evidence type="ECO:0000313" key="11">
    <source>
        <dbReference type="Proteomes" id="UP000198931"/>
    </source>
</evidence>
<evidence type="ECO:0000256" key="7">
    <source>
        <dbReference type="ARBA" id="ARBA00023134"/>
    </source>
</evidence>
<feature type="binding site" evidence="8">
    <location>
        <begin position="12"/>
        <end position="18"/>
    </location>
    <ligand>
        <name>GTP</name>
        <dbReference type="ChEBI" id="CHEBI:37565"/>
    </ligand>
</feature>
<keyword evidence="4 8" id="KW-0547">Nucleotide-binding</keyword>
<dbReference type="CDD" id="cd03108">
    <property type="entry name" value="AdSS"/>
    <property type="match status" value="1"/>
</dbReference>
<dbReference type="GO" id="GO:0000287">
    <property type="term" value="F:magnesium ion binding"/>
    <property type="evidence" value="ECO:0007669"/>
    <property type="project" value="UniProtKB-UniRule"/>
</dbReference>
<dbReference type="EC" id="6.3.4.4" evidence="8"/>
<dbReference type="FunFam" id="3.90.170.10:FF:000001">
    <property type="entry name" value="Adenylosuccinate synthetase"/>
    <property type="match status" value="1"/>
</dbReference>
<dbReference type="RefSeq" id="WP_090079065.1">
    <property type="nucleotide sequence ID" value="NZ_FOQT01000001.1"/>
</dbReference>
<dbReference type="Proteomes" id="UP000198931">
    <property type="component" value="Unassembled WGS sequence"/>
</dbReference>
<dbReference type="SMART" id="SM00788">
    <property type="entry name" value="Adenylsucc_synt"/>
    <property type="match status" value="1"/>
</dbReference>
<protein>
    <recommendedName>
        <fullName evidence="8">Adenylosuccinate synthetase</fullName>
        <shortName evidence="8">AMPSase</shortName>
        <shortName evidence="8">AdSS</shortName>
        <ecNumber evidence="8">6.3.4.4</ecNumber>
    </recommendedName>
    <alternativeName>
        <fullName evidence="8">IMP--aspartate ligase</fullName>
    </alternativeName>
</protein>
<evidence type="ECO:0000256" key="2">
    <source>
        <dbReference type="ARBA" id="ARBA00022598"/>
    </source>
</evidence>